<feature type="transmembrane region" description="Helical" evidence="6">
    <location>
        <begin position="68"/>
        <end position="85"/>
    </location>
</feature>
<dbReference type="Proteomes" id="UP000192333">
    <property type="component" value="Chromosome I"/>
</dbReference>
<protein>
    <recommendedName>
        <fullName evidence="2">histidine kinase</fullName>
        <ecNumber evidence="2">2.7.13.3</ecNumber>
    </recommendedName>
</protein>
<keyword evidence="6" id="KW-1133">Transmembrane helix</keyword>
<dbReference type="InterPro" id="IPR036097">
    <property type="entry name" value="HisK_dim/P_sf"/>
</dbReference>
<keyword evidence="5" id="KW-0175">Coiled coil</keyword>
<dbReference type="Gene3D" id="1.10.287.130">
    <property type="match status" value="1"/>
</dbReference>
<evidence type="ECO:0000256" key="4">
    <source>
        <dbReference type="PROSITE-ProRule" id="PRU00339"/>
    </source>
</evidence>
<keyword evidence="3" id="KW-0597">Phosphoprotein</keyword>
<evidence type="ECO:0000256" key="2">
    <source>
        <dbReference type="ARBA" id="ARBA00012438"/>
    </source>
</evidence>
<dbReference type="InterPro" id="IPR005467">
    <property type="entry name" value="His_kinase_dom"/>
</dbReference>
<dbReference type="GO" id="GO:0000155">
    <property type="term" value="F:phosphorelay sensor kinase activity"/>
    <property type="evidence" value="ECO:0007669"/>
    <property type="project" value="InterPro"/>
</dbReference>
<dbReference type="Pfam" id="PF02518">
    <property type="entry name" value="HATPase_c"/>
    <property type="match status" value="1"/>
</dbReference>
<organism evidence="8 9">
    <name type="scientific">Aquiflexum balticum DSM 16537</name>
    <dbReference type="NCBI Taxonomy" id="758820"/>
    <lineage>
        <taxon>Bacteria</taxon>
        <taxon>Pseudomonadati</taxon>
        <taxon>Bacteroidota</taxon>
        <taxon>Cytophagia</taxon>
        <taxon>Cytophagales</taxon>
        <taxon>Cyclobacteriaceae</taxon>
        <taxon>Aquiflexum</taxon>
    </lineage>
</organism>
<dbReference type="EC" id="2.7.13.3" evidence="2"/>
<dbReference type="InterPro" id="IPR004358">
    <property type="entry name" value="Sig_transdc_His_kin-like_C"/>
</dbReference>
<dbReference type="InterPro" id="IPR003594">
    <property type="entry name" value="HATPase_dom"/>
</dbReference>
<evidence type="ECO:0000256" key="3">
    <source>
        <dbReference type="ARBA" id="ARBA00022553"/>
    </source>
</evidence>
<evidence type="ECO:0000256" key="5">
    <source>
        <dbReference type="SAM" id="Coils"/>
    </source>
</evidence>
<dbReference type="Gene3D" id="1.25.40.10">
    <property type="entry name" value="Tetratricopeptide repeat domain"/>
    <property type="match status" value="1"/>
</dbReference>
<dbReference type="Pfam" id="PF13181">
    <property type="entry name" value="TPR_8"/>
    <property type="match status" value="1"/>
</dbReference>
<dbReference type="SUPFAM" id="SSF47384">
    <property type="entry name" value="Homodimeric domain of signal transducing histidine kinase"/>
    <property type="match status" value="1"/>
</dbReference>
<gene>
    <name evidence="8" type="ORF">SAMN00777080_1379</name>
</gene>
<dbReference type="PRINTS" id="PR00344">
    <property type="entry name" value="BCTRLSENSOR"/>
</dbReference>
<sequence length="753" mass="85416">MNSTARLDTEIESSKPLIDKWNSACERSKPAAQTFLNHFIGKVKVKESILLRKTYKETEKDKWYRTKLLRLLLVLSLIVNFQLFGQNERVLQLMNDLETASTDSAKIYINKQLGYYYQNVNQKKALEYFDAGLKAAVNANDSLQIANIHFAKGYTYRLLIEFPDALDNYLKSARIYESLNDNWRLVNTYFSIVNLYTSNEDVSKQTEYLNKAEQLVIKENDSSQISNFYTKKGIIYDQQGKLDSAVILLEKALEIALKINDSNEIGSSLTNLGLSLKHQNKNQEALVQFEKALQIYLSKNDPFSLGALYNNIASTYFQLGNYQSALENFNLSIKYGVEAGSPEILLENYKNLASLYEESKSFEDQVKYLNKYYTLKDSLYTIDKENQLTQLESDYIIEKKNLELETKDLEIQKKQAQNITYIVLFIFSILILVLLIIFYKRSRRKNQLLTSKNEVINQQKTELENTLENLKSTQAQLIQSEKMASLGELTAGIAHEIQNPLNFVNNFSEVSAELIEEIKETRIKSQETRPKTEEDEIEDEILEDIKQNLEKINHHGKRADAIVKGMLEHSRTGSGEKELTDINSLASEYLNLAYQSFKSKNEGVDIKLITELDPTIPKIELVRADIGKVLLNILNNAFYAVGTGHALSLEPMVIVTTKLREGSPSSLSRDLGRAGGSERKWVQISISDNGPGIPDAIRDKIFQPFFTTKPTGQGTGLGLSLSYDIVKAHGGELKVETIIGNGSKFIISFPLKG</sequence>
<comment type="catalytic activity">
    <reaction evidence="1">
        <text>ATP + protein L-histidine = ADP + protein N-phospho-L-histidine.</text>
        <dbReference type="EC" id="2.7.13.3"/>
    </reaction>
</comment>
<dbReference type="SUPFAM" id="SSF48452">
    <property type="entry name" value="TPR-like"/>
    <property type="match status" value="2"/>
</dbReference>
<feature type="coiled-coil region" evidence="5">
    <location>
        <begin position="446"/>
        <end position="483"/>
    </location>
</feature>
<dbReference type="InterPro" id="IPR036890">
    <property type="entry name" value="HATPase_C_sf"/>
</dbReference>
<evidence type="ECO:0000256" key="1">
    <source>
        <dbReference type="ARBA" id="ARBA00000085"/>
    </source>
</evidence>
<keyword evidence="6" id="KW-0812">Transmembrane</keyword>
<dbReference type="InterPro" id="IPR011990">
    <property type="entry name" value="TPR-like_helical_dom_sf"/>
</dbReference>
<dbReference type="PROSITE" id="PS50005">
    <property type="entry name" value="TPR"/>
    <property type="match status" value="1"/>
</dbReference>
<dbReference type="SUPFAM" id="SSF55874">
    <property type="entry name" value="ATPase domain of HSP90 chaperone/DNA topoisomerase II/histidine kinase"/>
    <property type="match status" value="1"/>
</dbReference>
<evidence type="ECO:0000259" key="7">
    <source>
        <dbReference type="PROSITE" id="PS50109"/>
    </source>
</evidence>
<dbReference type="OrthoDB" id="9806995at2"/>
<evidence type="ECO:0000313" key="8">
    <source>
        <dbReference type="EMBL" id="SMD42814.1"/>
    </source>
</evidence>
<dbReference type="CDD" id="cd00082">
    <property type="entry name" value="HisKA"/>
    <property type="match status" value="1"/>
</dbReference>
<keyword evidence="4" id="KW-0802">TPR repeat</keyword>
<keyword evidence="6" id="KW-0472">Membrane</keyword>
<keyword evidence="9" id="KW-1185">Reference proteome</keyword>
<dbReference type="PANTHER" id="PTHR43065:SF42">
    <property type="entry name" value="TWO-COMPONENT SENSOR PPRA"/>
    <property type="match status" value="1"/>
</dbReference>
<evidence type="ECO:0000313" key="9">
    <source>
        <dbReference type="Proteomes" id="UP000192333"/>
    </source>
</evidence>
<dbReference type="Gene3D" id="3.30.565.10">
    <property type="entry name" value="Histidine kinase-like ATPase, C-terminal domain"/>
    <property type="match status" value="1"/>
</dbReference>
<proteinExistence type="predicted"/>
<dbReference type="AlphaFoldDB" id="A0A1W2H225"/>
<dbReference type="EMBL" id="LT838813">
    <property type="protein sequence ID" value="SMD42814.1"/>
    <property type="molecule type" value="Genomic_DNA"/>
</dbReference>
<dbReference type="SMART" id="SM00028">
    <property type="entry name" value="TPR"/>
    <property type="match status" value="4"/>
</dbReference>
<dbReference type="STRING" id="758820.SAMN00777080_1379"/>
<reference evidence="9" key="1">
    <citation type="submission" date="2017-04" db="EMBL/GenBank/DDBJ databases">
        <authorList>
            <person name="Varghese N."/>
            <person name="Submissions S."/>
        </authorList>
    </citation>
    <scope>NUCLEOTIDE SEQUENCE [LARGE SCALE GENOMIC DNA]</scope>
    <source>
        <strain evidence="9">DSM 16537</strain>
    </source>
</reference>
<evidence type="ECO:0000256" key="6">
    <source>
        <dbReference type="SAM" id="Phobius"/>
    </source>
</evidence>
<dbReference type="SMART" id="SM00388">
    <property type="entry name" value="HisKA"/>
    <property type="match status" value="1"/>
</dbReference>
<dbReference type="PROSITE" id="PS50109">
    <property type="entry name" value="HIS_KIN"/>
    <property type="match status" value="1"/>
</dbReference>
<dbReference type="InterPro" id="IPR019734">
    <property type="entry name" value="TPR_rpt"/>
</dbReference>
<dbReference type="SMART" id="SM00387">
    <property type="entry name" value="HATPase_c"/>
    <property type="match status" value="1"/>
</dbReference>
<name>A0A1W2H225_9BACT</name>
<dbReference type="Pfam" id="PF13424">
    <property type="entry name" value="TPR_12"/>
    <property type="match status" value="1"/>
</dbReference>
<feature type="transmembrane region" description="Helical" evidence="6">
    <location>
        <begin position="419"/>
        <end position="439"/>
    </location>
</feature>
<feature type="domain" description="Histidine kinase" evidence="7">
    <location>
        <begin position="492"/>
        <end position="753"/>
    </location>
</feature>
<dbReference type="PANTHER" id="PTHR43065">
    <property type="entry name" value="SENSOR HISTIDINE KINASE"/>
    <property type="match status" value="1"/>
</dbReference>
<dbReference type="InterPro" id="IPR003661">
    <property type="entry name" value="HisK_dim/P_dom"/>
</dbReference>
<accession>A0A1W2H225</accession>
<feature type="repeat" description="TPR" evidence="4">
    <location>
        <begin position="306"/>
        <end position="339"/>
    </location>
</feature>